<dbReference type="Pfam" id="PF02518">
    <property type="entry name" value="HATPase_c"/>
    <property type="match status" value="1"/>
</dbReference>
<evidence type="ECO:0000259" key="8">
    <source>
        <dbReference type="PROSITE" id="PS50109"/>
    </source>
</evidence>
<dbReference type="SUPFAM" id="SSF55874">
    <property type="entry name" value="ATPase domain of HSP90 chaperone/DNA topoisomerase II/histidine kinase"/>
    <property type="match status" value="1"/>
</dbReference>
<feature type="modified residue" description="4-aspartylphosphate" evidence="5">
    <location>
        <position position="850"/>
    </location>
</feature>
<dbReference type="SMART" id="SM00448">
    <property type="entry name" value="REC"/>
    <property type="match status" value="1"/>
</dbReference>
<dbReference type="SMART" id="SM00388">
    <property type="entry name" value="HisKA"/>
    <property type="match status" value="1"/>
</dbReference>
<keyword evidence="7" id="KW-0472">Membrane</keyword>
<dbReference type="InterPro" id="IPR005467">
    <property type="entry name" value="His_kinase_dom"/>
</dbReference>
<keyword evidence="6" id="KW-0175">Coiled coil</keyword>
<keyword evidence="3 5" id="KW-0597">Phosphoprotein</keyword>
<dbReference type="CDD" id="cd16922">
    <property type="entry name" value="HATPase_EvgS-ArcB-TorS-like"/>
    <property type="match status" value="1"/>
</dbReference>
<evidence type="ECO:0000256" key="2">
    <source>
        <dbReference type="ARBA" id="ARBA00012438"/>
    </source>
</evidence>
<feature type="domain" description="Histidine kinase" evidence="8">
    <location>
        <begin position="564"/>
        <end position="780"/>
    </location>
</feature>
<protein>
    <recommendedName>
        <fullName evidence="2">histidine kinase</fullName>
        <ecNumber evidence="2">2.7.13.3</ecNumber>
    </recommendedName>
</protein>
<dbReference type="PRINTS" id="PR00344">
    <property type="entry name" value="BCTRLSENSOR"/>
</dbReference>
<evidence type="ECO:0000256" key="6">
    <source>
        <dbReference type="SAM" id="Coils"/>
    </source>
</evidence>
<keyword evidence="4" id="KW-0902">Two-component regulatory system</keyword>
<keyword evidence="11" id="KW-1185">Reference proteome</keyword>
<comment type="catalytic activity">
    <reaction evidence="1">
        <text>ATP + protein L-histidine = ADP + protein N-phospho-L-histidine.</text>
        <dbReference type="EC" id="2.7.13.3"/>
    </reaction>
</comment>
<evidence type="ECO:0000256" key="5">
    <source>
        <dbReference type="PROSITE-ProRule" id="PRU00169"/>
    </source>
</evidence>
<dbReference type="EMBL" id="JAJEWP010000008">
    <property type="protein sequence ID" value="MCC2618231.1"/>
    <property type="molecule type" value="Genomic_DNA"/>
</dbReference>
<dbReference type="EC" id="2.7.13.3" evidence="2"/>
<dbReference type="PANTHER" id="PTHR45339:SF1">
    <property type="entry name" value="HYBRID SIGNAL TRANSDUCTION HISTIDINE KINASE J"/>
    <property type="match status" value="1"/>
</dbReference>
<feature type="transmembrane region" description="Helical" evidence="7">
    <location>
        <begin position="38"/>
        <end position="62"/>
    </location>
</feature>
<dbReference type="InterPro" id="IPR036890">
    <property type="entry name" value="HATPase_C_sf"/>
</dbReference>
<feature type="transmembrane region" description="Helical" evidence="7">
    <location>
        <begin position="6"/>
        <end position="26"/>
    </location>
</feature>
<dbReference type="CDD" id="cd12914">
    <property type="entry name" value="PDC1_DGC_like"/>
    <property type="match status" value="1"/>
</dbReference>
<sequence>MVARDIFSLLILALLGVAGNLLPAPFSSDATFAIGFSAAVVAALRFGVWGALLVSVAALMPLLPSESWMVWVFLVQPVLLSVTCFERELSRPVRVTLVYWVLVIVIAVPIYAVFTPQGVTLERLGTLLTDLTNGVAITLLGQFLYLGYCLIWARNDIPPVNMTFLFRYVFTGLFFFSTVAITYVGLGYDLQQHQASLERYLHQRSRVVNDQLEHFLDGHLRGIRIAAGVVTEYPDSQQSVIGKLAEQYPAFLTLLTTDAEGLIAHAYPAALVEKAEQVGQLSVAHRDYFTFPRDTGIAYVSHALQGRGFGNDPIVAVSAPVIHPTLGFRGIVEGSLDLSSFKQYDARENDVSVEMLIIDPADNVVFASDALNLPPLSPLSLADCEACAAANTKVLNGQQWITASSNKNVQGWRVIKLYPRAQFAEQIATRIMIALVLMVLLTVAANLVSHIVARILSQPLKGLMEQFRHFDPSNPSVAGSGQTLPSYLTEIAALEQGFEQLRLRIVQLFDEVRAGREQQLELNQQLSELNDVLEQRIEEKTASLEVALLQANQASEAKSRFLANMSHEIRTPMNGIIGSCQNLIQAPLDDNSRHKVDIIARSADALMHIINDILDWSKIEAGKMALEHIPFNLFETVQQVVGLHQQTAKTKGIDLLLDIDKDVPPWVVGDETRLGQILNNLISNAIKFTHKGRVELQLSWSDGGAQITVSDTGVGIPDDQQQHIFDEFSQADISTTRIFGGTGLGLAVCRALTELMGGHITLSSRVEEGTQVRVSIPFTACEPPAQLVTESSSLRLPSGLRCLLVEDNDINAEILFDMLSDQGIRIVRAKDGLQALEALQSHRFDVVLMDCQMPNMDGLTATRRLREMDGVNQRVPVVALTANAFSEDRAACLEAGMNAYLSKPVNKQALLETLWRLLVDSGLA</sequence>
<organism evidence="10 11">
    <name type="scientific">Fluctibacter halophilus</name>
    <dbReference type="NCBI Taxonomy" id="226011"/>
    <lineage>
        <taxon>Bacteria</taxon>
        <taxon>Pseudomonadati</taxon>
        <taxon>Pseudomonadota</taxon>
        <taxon>Gammaproteobacteria</taxon>
        <taxon>Alteromonadales</taxon>
        <taxon>Alteromonadaceae</taxon>
        <taxon>Fluctibacter</taxon>
    </lineage>
</organism>
<dbReference type="PROSITE" id="PS50110">
    <property type="entry name" value="RESPONSE_REGULATORY"/>
    <property type="match status" value="1"/>
</dbReference>
<accession>A0ABS8GDP5</accession>
<dbReference type="Pfam" id="PF00512">
    <property type="entry name" value="HisKA"/>
    <property type="match status" value="1"/>
</dbReference>
<feature type="transmembrane region" description="Helical" evidence="7">
    <location>
        <begin position="97"/>
        <end position="114"/>
    </location>
</feature>
<keyword evidence="7" id="KW-0812">Transmembrane</keyword>
<dbReference type="PROSITE" id="PS50109">
    <property type="entry name" value="HIS_KIN"/>
    <property type="match status" value="1"/>
</dbReference>
<dbReference type="InterPro" id="IPR003594">
    <property type="entry name" value="HATPase_dom"/>
</dbReference>
<dbReference type="InterPro" id="IPR004358">
    <property type="entry name" value="Sig_transdc_His_kin-like_C"/>
</dbReference>
<dbReference type="Gene3D" id="3.40.50.2300">
    <property type="match status" value="1"/>
</dbReference>
<dbReference type="Gene3D" id="3.30.450.20">
    <property type="entry name" value="PAS domain"/>
    <property type="match status" value="1"/>
</dbReference>
<dbReference type="RefSeq" id="WP_229162951.1">
    <property type="nucleotide sequence ID" value="NZ_JAJEWP010000008.1"/>
</dbReference>
<dbReference type="InterPro" id="IPR036097">
    <property type="entry name" value="HisK_dim/P_sf"/>
</dbReference>
<evidence type="ECO:0000259" key="9">
    <source>
        <dbReference type="PROSITE" id="PS50110"/>
    </source>
</evidence>
<feature type="transmembrane region" description="Helical" evidence="7">
    <location>
        <begin position="134"/>
        <end position="153"/>
    </location>
</feature>
<reference evidence="10 11" key="1">
    <citation type="submission" date="2021-10" db="EMBL/GenBank/DDBJ databases">
        <title>Draft genome of Aestuariibacter halophilus JC2043.</title>
        <authorList>
            <person name="Emsley S.A."/>
            <person name="Pfannmuller K.M."/>
            <person name="Ushijima B."/>
            <person name="Saw J.H."/>
            <person name="Videau P."/>
        </authorList>
    </citation>
    <scope>NUCLEOTIDE SEQUENCE [LARGE SCALE GENOMIC DNA]</scope>
    <source>
        <strain evidence="10 11">JC2043</strain>
    </source>
</reference>
<evidence type="ECO:0000313" key="11">
    <source>
        <dbReference type="Proteomes" id="UP001520878"/>
    </source>
</evidence>
<dbReference type="Gene3D" id="1.10.287.130">
    <property type="match status" value="1"/>
</dbReference>
<dbReference type="CDD" id="cd17546">
    <property type="entry name" value="REC_hyHK_CKI1_RcsC-like"/>
    <property type="match status" value="1"/>
</dbReference>
<feature type="coiled-coil region" evidence="6">
    <location>
        <begin position="491"/>
        <end position="550"/>
    </location>
</feature>
<dbReference type="InterPro" id="IPR003661">
    <property type="entry name" value="HisK_dim/P_dom"/>
</dbReference>
<comment type="caution">
    <text evidence="10">The sequence shown here is derived from an EMBL/GenBank/DDBJ whole genome shotgun (WGS) entry which is preliminary data.</text>
</comment>
<dbReference type="Proteomes" id="UP001520878">
    <property type="component" value="Unassembled WGS sequence"/>
</dbReference>
<keyword evidence="7" id="KW-1133">Transmembrane helix</keyword>
<dbReference type="Pfam" id="PF00072">
    <property type="entry name" value="Response_reg"/>
    <property type="match status" value="1"/>
</dbReference>
<feature type="domain" description="Response regulatory" evidence="9">
    <location>
        <begin position="801"/>
        <end position="918"/>
    </location>
</feature>
<dbReference type="SUPFAM" id="SSF47384">
    <property type="entry name" value="Homodimeric domain of signal transducing histidine kinase"/>
    <property type="match status" value="1"/>
</dbReference>
<dbReference type="SMART" id="SM00387">
    <property type="entry name" value="HATPase_c"/>
    <property type="match status" value="1"/>
</dbReference>
<proteinExistence type="predicted"/>
<dbReference type="PANTHER" id="PTHR45339">
    <property type="entry name" value="HYBRID SIGNAL TRANSDUCTION HISTIDINE KINASE J"/>
    <property type="match status" value="1"/>
</dbReference>
<evidence type="ECO:0000313" key="10">
    <source>
        <dbReference type="EMBL" id="MCC2618231.1"/>
    </source>
</evidence>
<evidence type="ECO:0000256" key="3">
    <source>
        <dbReference type="ARBA" id="ARBA00022553"/>
    </source>
</evidence>
<feature type="transmembrane region" description="Helical" evidence="7">
    <location>
        <begin position="68"/>
        <end position="85"/>
    </location>
</feature>
<name>A0ABS8GDP5_9ALTE</name>
<dbReference type="CDD" id="cd00082">
    <property type="entry name" value="HisKA"/>
    <property type="match status" value="1"/>
</dbReference>
<evidence type="ECO:0000256" key="4">
    <source>
        <dbReference type="ARBA" id="ARBA00023012"/>
    </source>
</evidence>
<feature type="transmembrane region" description="Helical" evidence="7">
    <location>
        <begin position="165"/>
        <end position="186"/>
    </location>
</feature>
<evidence type="ECO:0000256" key="7">
    <source>
        <dbReference type="SAM" id="Phobius"/>
    </source>
</evidence>
<dbReference type="InterPro" id="IPR011006">
    <property type="entry name" value="CheY-like_superfamily"/>
</dbReference>
<dbReference type="Gene3D" id="3.30.565.10">
    <property type="entry name" value="Histidine kinase-like ATPase, C-terminal domain"/>
    <property type="match status" value="1"/>
</dbReference>
<dbReference type="InterPro" id="IPR001789">
    <property type="entry name" value="Sig_transdc_resp-reg_receiver"/>
</dbReference>
<evidence type="ECO:0000256" key="1">
    <source>
        <dbReference type="ARBA" id="ARBA00000085"/>
    </source>
</evidence>
<dbReference type="SUPFAM" id="SSF52172">
    <property type="entry name" value="CheY-like"/>
    <property type="match status" value="1"/>
</dbReference>
<gene>
    <name evidence="10" type="ORF">LJ739_18385</name>
</gene>